<dbReference type="EMBL" id="JACDTZ010000001">
    <property type="protein sequence ID" value="MBA5244776.1"/>
    <property type="molecule type" value="Genomic_DNA"/>
</dbReference>
<dbReference type="AlphaFoldDB" id="A0A7W2I463"/>
<keyword evidence="2" id="KW-0732">Signal</keyword>
<evidence type="ECO:0000256" key="2">
    <source>
        <dbReference type="SAM" id="SignalP"/>
    </source>
</evidence>
<keyword evidence="1" id="KW-0812">Transmembrane</keyword>
<evidence type="ECO:0000256" key="1">
    <source>
        <dbReference type="SAM" id="Phobius"/>
    </source>
</evidence>
<protein>
    <recommendedName>
        <fullName evidence="5">Secreted protein</fullName>
    </recommendedName>
</protein>
<accession>A0A7W2I463</accession>
<comment type="caution">
    <text evidence="3">The sequence shown here is derived from an EMBL/GenBank/DDBJ whole genome shotgun (WGS) entry which is preliminary data.</text>
</comment>
<dbReference type="Proteomes" id="UP000523682">
    <property type="component" value="Unassembled WGS sequence"/>
</dbReference>
<keyword evidence="1" id="KW-0472">Membrane</keyword>
<organism evidence="3 4">
    <name type="scientific">Corynebacterium haemomassiliense</name>
    <dbReference type="NCBI Taxonomy" id="2754726"/>
    <lineage>
        <taxon>Bacteria</taxon>
        <taxon>Bacillati</taxon>
        <taxon>Actinomycetota</taxon>
        <taxon>Actinomycetes</taxon>
        <taxon>Mycobacteriales</taxon>
        <taxon>Corynebacteriaceae</taxon>
        <taxon>Corynebacterium</taxon>
    </lineage>
</organism>
<name>A0A7W2I463_9CORY</name>
<reference evidence="3 4" key="1">
    <citation type="submission" date="2020-07" db="EMBL/GenBank/DDBJ databases">
        <title>Draft genome and description of Corynebacterium haemomassiliense strain Marseile-Q3615 sp. nov.</title>
        <authorList>
            <person name="Boxberger M."/>
            <person name="La Scola B."/>
        </authorList>
    </citation>
    <scope>NUCLEOTIDE SEQUENCE [LARGE SCALE GENOMIC DNA]</scope>
    <source>
        <strain evidence="3 4">Marseille-Q3615</strain>
    </source>
</reference>
<feature type="chain" id="PRO_5030517802" description="Secreted protein" evidence="2">
    <location>
        <begin position="25"/>
        <end position="150"/>
    </location>
</feature>
<feature type="signal peptide" evidence="2">
    <location>
        <begin position="1"/>
        <end position="24"/>
    </location>
</feature>
<sequence>MKKFTAAAVAATMAVSLAAGPADAASNTMAGSKNTPVCKLELDGIGSKSVTQEIVAEKGIEGVELNKLTGIQRTAAAVGEAFGSTDTAAQQKANNAQAVQACLDGEDYKSEPLEAGIKGGIIATVVLAVLGLIANFALQSGAIQLPKLGR</sequence>
<gene>
    <name evidence="3" type="ORF">H0193_08145</name>
</gene>
<proteinExistence type="predicted"/>
<keyword evidence="1" id="KW-1133">Transmembrane helix</keyword>
<feature type="transmembrane region" description="Helical" evidence="1">
    <location>
        <begin position="119"/>
        <end position="138"/>
    </location>
</feature>
<dbReference type="RefSeq" id="WP_181889340.1">
    <property type="nucleotide sequence ID" value="NZ_CP170998.1"/>
</dbReference>
<evidence type="ECO:0000313" key="4">
    <source>
        <dbReference type="Proteomes" id="UP000523682"/>
    </source>
</evidence>
<evidence type="ECO:0000313" key="3">
    <source>
        <dbReference type="EMBL" id="MBA5244776.1"/>
    </source>
</evidence>
<evidence type="ECO:0008006" key="5">
    <source>
        <dbReference type="Google" id="ProtNLM"/>
    </source>
</evidence>
<keyword evidence="4" id="KW-1185">Reference proteome</keyword>